<dbReference type="EMBL" id="FNJM01000007">
    <property type="protein sequence ID" value="SDP53488.1"/>
    <property type="molecule type" value="Genomic_DNA"/>
</dbReference>
<accession>A0A1H0TIS3</accession>
<feature type="transmembrane region" description="Helical" evidence="5">
    <location>
        <begin position="120"/>
        <end position="146"/>
    </location>
</feature>
<comment type="subcellular location">
    <subcellularLocation>
        <location evidence="1">Membrane</location>
        <topology evidence="1">Multi-pass membrane protein</topology>
    </subcellularLocation>
</comment>
<gene>
    <name evidence="7" type="ORF">SAMN04488529_10744</name>
</gene>
<feature type="transmembrane region" description="Helical" evidence="5">
    <location>
        <begin position="382"/>
        <end position="399"/>
    </location>
</feature>
<feature type="transmembrane region" description="Helical" evidence="5">
    <location>
        <begin position="359"/>
        <end position="376"/>
    </location>
</feature>
<dbReference type="GO" id="GO:0016020">
    <property type="term" value="C:membrane"/>
    <property type="evidence" value="ECO:0007669"/>
    <property type="project" value="UniProtKB-SubCell"/>
</dbReference>
<evidence type="ECO:0000259" key="6">
    <source>
        <dbReference type="Pfam" id="PF04932"/>
    </source>
</evidence>
<dbReference type="STRING" id="94869.SAMN04488529_10744"/>
<evidence type="ECO:0000256" key="2">
    <source>
        <dbReference type="ARBA" id="ARBA00022692"/>
    </source>
</evidence>
<dbReference type="Proteomes" id="UP000198597">
    <property type="component" value="Unassembled WGS sequence"/>
</dbReference>
<keyword evidence="2 5" id="KW-0812">Transmembrane</keyword>
<dbReference type="AlphaFoldDB" id="A0A1H0TIS3"/>
<evidence type="ECO:0000256" key="4">
    <source>
        <dbReference type="ARBA" id="ARBA00023136"/>
    </source>
</evidence>
<feature type="transmembrane region" description="Helical" evidence="5">
    <location>
        <begin position="32"/>
        <end position="48"/>
    </location>
</feature>
<feature type="transmembrane region" description="Helical" evidence="5">
    <location>
        <begin position="166"/>
        <end position="183"/>
    </location>
</feature>
<feature type="transmembrane region" description="Helical" evidence="5">
    <location>
        <begin position="190"/>
        <end position="206"/>
    </location>
</feature>
<keyword evidence="8" id="KW-1185">Reference proteome</keyword>
<evidence type="ECO:0000256" key="5">
    <source>
        <dbReference type="SAM" id="Phobius"/>
    </source>
</evidence>
<feature type="transmembrane region" description="Helical" evidence="5">
    <location>
        <begin position="212"/>
        <end position="227"/>
    </location>
</feature>
<proteinExistence type="predicted"/>
<keyword evidence="7" id="KW-0436">Ligase</keyword>
<feature type="transmembrane region" description="Helical" evidence="5">
    <location>
        <begin position="325"/>
        <end position="347"/>
    </location>
</feature>
<evidence type="ECO:0000313" key="7">
    <source>
        <dbReference type="EMBL" id="SDP53488.1"/>
    </source>
</evidence>
<feature type="transmembrane region" description="Helical" evidence="5">
    <location>
        <begin position="68"/>
        <end position="86"/>
    </location>
</feature>
<dbReference type="InterPro" id="IPR007016">
    <property type="entry name" value="O-antigen_ligase-rel_domated"/>
</dbReference>
<keyword evidence="3 5" id="KW-1133">Transmembrane helix</keyword>
<reference evidence="7 8" key="1">
    <citation type="submission" date="2016-10" db="EMBL/GenBank/DDBJ databases">
        <authorList>
            <person name="de Groot N.N."/>
        </authorList>
    </citation>
    <scope>NUCLEOTIDE SEQUENCE [LARGE SCALE GENOMIC DNA]</scope>
    <source>
        <strain evidence="7 8">DSM 12272</strain>
    </source>
</reference>
<feature type="domain" description="O-antigen ligase-related" evidence="6">
    <location>
        <begin position="196"/>
        <end position="334"/>
    </location>
</feature>
<dbReference type="Pfam" id="PF04932">
    <property type="entry name" value="Wzy_C"/>
    <property type="match status" value="1"/>
</dbReference>
<dbReference type="GO" id="GO:0016874">
    <property type="term" value="F:ligase activity"/>
    <property type="evidence" value="ECO:0007669"/>
    <property type="project" value="UniProtKB-KW"/>
</dbReference>
<name>A0A1H0TIS3_9CLOT</name>
<dbReference type="PANTHER" id="PTHR37422">
    <property type="entry name" value="TEICHURONIC ACID BIOSYNTHESIS PROTEIN TUAE"/>
    <property type="match status" value="1"/>
</dbReference>
<evidence type="ECO:0000313" key="8">
    <source>
        <dbReference type="Proteomes" id="UP000198597"/>
    </source>
</evidence>
<organism evidence="7 8">
    <name type="scientific">Clostridium gasigenes</name>
    <dbReference type="NCBI Taxonomy" id="94869"/>
    <lineage>
        <taxon>Bacteria</taxon>
        <taxon>Bacillati</taxon>
        <taxon>Bacillota</taxon>
        <taxon>Clostridia</taxon>
        <taxon>Eubacteriales</taxon>
        <taxon>Clostridiaceae</taxon>
        <taxon>Clostridium</taxon>
    </lineage>
</organism>
<dbReference type="RefSeq" id="WP_175490851.1">
    <property type="nucleotide sequence ID" value="NZ_JAHLDZ010000005.1"/>
</dbReference>
<sequence>MNLYGKLNNILLLLFILLSPILPTYGKITSDLIIYMLLFLQIIGFIFIKDERNQTITNLKKILKDKMFLTLIFLNIIMYTSAFVALDKRISITHSIRFSFYLFIFYVISYKITTKKNIKIVLNTFIFTSGLIGIITLIQVITIKLTGDNIDLFHRVSSTLENPNNLGAYSIFSIFICIMLLINSKERVSKNIYGSLVILLLCNIIISQSRNALLALILGVLLISILYDKRYIIFSAILPIILFIIPQSRVRLLGIFDFSQNSSRIKIWKITEIMIKNKNELFGIGYENFGLNYPIYVNSNQTYFVRESLQAVHPHNIFLKFQVELGIFGTIAFIAFLIVSMFTLYKLINSTNDKFSKSIFIGITISFLVFQFMNLIDSYYGSPKVIISMFIILGIANSYKHIKKSNYYSAL</sequence>
<dbReference type="InterPro" id="IPR051533">
    <property type="entry name" value="WaaL-like"/>
</dbReference>
<feature type="transmembrane region" description="Helical" evidence="5">
    <location>
        <begin position="92"/>
        <end position="108"/>
    </location>
</feature>
<feature type="transmembrane region" description="Helical" evidence="5">
    <location>
        <begin position="232"/>
        <end position="250"/>
    </location>
</feature>
<protein>
    <submittedName>
        <fullName evidence="7">O-antigen ligase</fullName>
    </submittedName>
</protein>
<dbReference type="PANTHER" id="PTHR37422:SF17">
    <property type="entry name" value="O-ANTIGEN LIGASE"/>
    <property type="match status" value="1"/>
</dbReference>
<evidence type="ECO:0000256" key="1">
    <source>
        <dbReference type="ARBA" id="ARBA00004141"/>
    </source>
</evidence>
<keyword evidence="4 5" id="KW-0472">Membrane</keyword>
<feature type="transmembrane region" description="Helical" evidence="5">
    <location>
        <begin position="7"/>
        <end position="26"/>
    </location>
</feature>
<evidence type="ECO:0000256" key="3">
    <source>
        <dbReference type="ARBA" id="ARBA00022989"/>
    </source>
</evidence>